<proteinExistence type="predicted"/>
<dbReference type="Proteomes" id="UP000546213">
    <property type="component" value="Unassembled WGS sequence"/>
</dbReference>
<name>A0A8H5PJB0_9HYPO</name>
<gene>
    <name evidence="1" type="ORF">FPCIR_3517</name>
</gene>
<keyword evidence="2" id="KW-1185">Reference proteome</keyword>
<sequence>MATFVETINILRFEIIPRLSIRDQLHLCQTSKALHTATVSVLYRNITITHDVEAPDSPPPEPKQLRRLEKIRAARRKRLPWGVGFLFAILSRPTLRSHVRGLRFRIENYVHDEHFRDTGKLKPLTFHPVENENARQLIVDGIEELSFSETEKLDGGFADRDFNLFLSLIIAACTEVQSLTIDLGYFLYSHKWLPELFKTSLSPQNKPPSLQNVTYFEVANPRGRLALSLESFASHRKGDNIALADTTPFWPLSPAPQATLLTTLHLDHCSSNTHNITTMLAQTPNLKTLYYACYLPAFECDFDIDELRRGLEHVRQTLTKLTLNLTIMQRGLIDFSDHEWPLTHGRIDDLREFLSLTELEIPLTFLHDHTPPDDWQPLVDLLPPNLTSLTIRDELWNDHTTFQDIYTETAIRDMMRTFLSYGSRSSTLSLRHVYFYRYPAIWDYEDLSKGPEKEYYEDWKPVDDKYGSRWVLAER</sequence>
<dbReference type="AlphaFoldDB" id="A0A8H5PJB0"/>
<dbReference type="EMBL" id="JAAOAS010000072">
    <property type="protein sequence ID" value="KAF5597941.1"/>
    <property type="molecule type" value="Genomic_DNA"/>
</dbReference>
<dbReference type="OrthoDB" id="5210863at2759"/>
<evidence type="ECO:0000313" key="2">
    <source>
        <dbReference type="Proteomes" id="UP000546213"/>
    </source>
</evidence>
<comment type="caution">
    <text evidence="1">The sequence shown here is derived from an EMBL/GenBank/DDBJ whole genome shotgun (WGS) entry which is preliminary data.</text>
</comment>
<reference evidence="1 2" key="1">
    <citation type="submission" date="2020-05" db="EMBL/GenBank/DDBJ databases">
        <title>Identification and distribution of gene clusters putatively required for synthesis of sphingolipid metabolism inhibitors in phylogenetically diverse species of the filamentous fungus Fusarium.</title>
        <authorList>
            <person name="Kim H.-S."/>
            <person name="Busman M."/>
            <person name="Brown D.W."/>
            <person name="Divon H."/>
            <person name="Uhlig S."/>
            <person name="Proctor R.H."/>
        </authorList>
    </citation>
    <scope>NUCLEOTIDE SEQUENCE [LARGE SCALE GENOMIC DNA]</scope>
    <source>
        <strain evidence="1 2">NRRL 36939</strain>
    </source>
</reference>
<protein>
    <submittedName>
        <fullName evidence="1">F-box domain-containing protein</fullName>
    </submittedName>
</protein>
<evidence type="ECO:0000313" key="1">
    <source>
        <dbReference type="EMBL" id="KAF5597941.1"/>
    </source>
</evidence>
<organism evidence="1 2">
    <name type="scientific">Fusarium pseudocircinatum</name>
    <dbReference type="NCBI Taxonomy" id="56676"/>
    <lineage>
        <taxon>Eukaryota</taxon>
        <taxon>Fungi</taxon>
        <taxon>Dikarya</taxon>
        <taxon>Ascomycota</taxon>
        <taxon>Pezizomycotina</taxon>
        <taxon>Sordariomycetes</taxon>
        <taxon>Hypocreomycetidae</taxon>
        <taxon>Hypocreales</taxon>
        <taxon>Nectriaceae</taxon>
        <taxon>Fusarium</taxon>
        <taxon>Fusarium fujikuroi species complex</taxon>
    </lineage>
</organism>
<accession>A0A8H5PJB0</accession>